<dbReference type="GO" id="GO:0052717">
    <property type="term" value="F:tRNA-specific adenosine-34 deaminase activity"/>
    <property type="evidence" value="ECO:0007669"/>
    <property type="project" value="UniProtKB-UniRule"/>
</dbReference>
<evidence type="ECO:0000256" key="8">
    <source>
        <dbReference type="HAMAP-Rule" id="MF_00972"/>
    </source>
</evidence>
<feature type="active site" description="Proton donor" evidence="8">
    <location>
        <position position="65"/>
    </location>
</feature>
<dbReference type="InterPro" id="IPR016193">
    <property type="entry name" value="Cytidine_deaminase-like"/>
</dbReference>
<dbReference type="eggNOG" id="COG0590">
    <property type="taxonomic scope" value="Bacteria"/>
</dbReference>
<comment type="similarity">
    <text evidence="1">Belongs to the cytidine and deoxycytidylate deaminase family. ADAT2 subfamily.</text>
</comment>
<sequence>MSNDKTLTAQQHNDQKWMAYALSLADKAESFGEIPVGAVIVKDNKIVAEGWNLSIINHNACAHAEIMAIQSAGQKIQNYRLIDCTLYVTLEPCAMCAGALVHARIKRLVYGAGDYKTGAAGSVFNLVQSEQLNHQLEVTAGVFAEESATKISAFFKRRRLEKKQLKKQLIDSTLPA</sequence>
<dbReference type="STRING" id="357804.Ping_3324"/>
<comment type="catalytic activity">
    <reaction evidence="7 8">
        <text>adenosine(34) in tRNA + H2O + H(+) = inosine(34) in tRNA + NH4(+)</text>
        <dbReference type="Rhea" id="RHEA:43168"/>
        <dbReference type="Rhea" id="RHEA-COMP:10373"/>
        <dbReference type="Rhea" id="RHEA-COMP:10374"/>
        <dbReference type="ChEBI" id="CHEBI:15377"/>
        <dbReference type="ChEBI" id="CHEBI:15378"/>
        <dbReference type="ChEBI" id="CHEBI:28938"/>
        <dbReference type="ChEBI" id="CHEBI:74411"/>
        <dbReference type="ChEBI" id="CHEBI:82852"/>
        <dbReference type="EC" id="3.5.4.33"/>
    </reaction>
</comment>
<dbReference type="Pfam" id="PF00383">
    <property type="entry name" value="dCMP_cyt_deam_1"/>
    <property type="match status" value="1"/>
</dbReference>
<accession>A1SZU6</accession>
<keyword evidence="6 8" id="KW-0862">Zinc</keyword>
<evidence type="ECO:0000313" key="11">
    <source>
        <dbReference type="Proteomes" id="UP000000639"/>
    </source>
</evidence>
<dbReference type="InterPro" id="IPR016192">
    <property type="entry name" value="APOBEC/CMP_deaminase_Zn-bd"/>
</dbReference>
<keyword evidence="11" id="KW-1185">Reference proteome</keyword>
<evidence type="ECO:0000256" key="6">
    <source>
        <dbReference type="ARBA" id="ARBA00022833"/>
    </source>
</evidence>
<dbReference type="PROSITE" id="PS00903">
    <property type="entry name" value="CYT_DCMP_DEAMINASES_1"/>
    <property type="match status" value="1"/>
</dbReference>
<dbReference type="CDD" id="cd01285">
    <property type="entry name" value="nucleoside_deaminase"/>
    <property type="match status" value="1"/>
</dbReference>
<dbReference type="FunFam" id="3.40.140.10:FF:000005">
    <property type="entry name" value="tRNA-specific adenosine deaminase"/>
    <property type="match status" value="1"/>
</dbReference>
<evidence type="ECO:0000256" key="2">
    <source>
        <dbReference type="ARBA" id="ARBA00011738"/>
    </source>
</evidence>
<dbReference type="OrthoDB" id="9802676at2"/>
<evidence type="ECO:0000259" key="9">
    <source>
        <dbReference type="PROSITE" id="PS51747"/>
    </source>
</evidence>
<dbReference type="SUPFAM" id="SSF53927">
    <property type="entry name" value="Cytidine deaminase-like"/>
    <property type="match status" value="1"/>
</dbReference>
<feature type="domain" description="CMP/dCMP-type deaminase" evidence="9">
    <location>
        <begin position="12"/>
        <end position="124"/>
    </location>
</feature>
<feature type="binding site" evidence="8">
    <location>
        <position position="93"/>
    </location>
    <ligand>
        <name>Zn(2+)</name>
        <dbReference type="ChEBI" id="CHEBI:29105"/>
        <note>catalytic</note>
    </ligand>
</feature>
<dbReference type="Proteomes" id="UP000000639">
    <property type="component" value="Chromosome"/>
</dbReference>
<dbReference type="RefSeq" id="WP_011771563.1">
    <property type="nucleotide sequence ID" value="NC_008709.1"/>
</dbReference>
<comment type="cofactor">
    <cofactor evidence="8">
        <name>Zn(2+)</name>
        <dbReference type="ChEBI" id="CHEBI:29105"/>
    </cofactor>
    <text evidence="8">Binds 1 zinc ion per subunit.</text>
</comment>
<name>A1SZU6_PSYIN</name>
<comment type="subunit">
    <text evidence="2 8">Homodimer.</text>
</comment>
<dbReference type="PANTHER" id="PTHR11079">
    <property type="entry name" value="CYTOSINE DEAMINASE FAMILY MEMBER"/>
    <property type="match status" value="1"/>
</dbReference>
<dbReference type="InterPro" id="IPR028883">
    <property type="entry name" value="tRNA_aden_deaminase"/>
</dbReference>
<evidence type="ECO:0000256" key="5">
    <source>
        <dbReference type="ARBA" id="ARBA00022801"/>
    </source>
</evidence>
<comment type="function">
    <text evidence="8">Catalyzes the deamination of adenosine to inosine at the wobble position 34 of tRNA(Arg2).</text>
</comment>
<gene>
    <name evidence="8" type="primary">tadA</name>
    <name evidence="10" type="ordered locus">Ping_3324</name>
</gene>
<evidence type="ECO:0000256" key="4">
    <source>
        <dbReference type="ARBA" id="ARBA00022723"/>
    </source>
</evidence>
<feature type="binding site" evidence="8">
    <location>
        <position position="63"/>
    </location>
    <ligand>
        <name>Zn(2+)</name>
        <dbReference type="ChEBI" id="CHEBI:29105"/>
        <note>catalytic</note>
    </ligand>
</feature>
<evidence type="ECO:0000256" key="7">
    <source>
        <dbReference type="ARBA" id="ARBA00048045"/>
    </source>
</evidence>
<reference evidence="10 11" key="1">
    <citation type="submission" date="2007-01" db="EMBL/GenBank/DDBJ databases">
        <title>Complete sequence of Psychromonas ingrahamii 37.</title>
        <authorList>
            <consortium name="US DOE Joint Genome Institute"/>
            <person name="Copeland A."/>
            <person name="Lucas S."/>
            <person name="Lapidus A."/>
            <person name="Barry K."/>
            <person name="Detter J.C."/>
            <person name="Glavina del Rio T."/>
            <person name="Hammon N."/>
            <person name="Israni S."/>
            <person name="Dalin E."/>
            <person name="Tice H."/>
            <person name="Pitluck S."/>
            <person name="Thompson L.S."/>
            <person name="Brettin T."/>
            <person name="Bruce D."/>
            <person name="Han C."/>
            <person name="Tapia R."/>
            <person name="Schmutz J."/>
            <person name="Larimer F."/>
            <person name="Land M."/>
            <person name="Hauser L."/>
            <person name="Kyrpides N."/>
            <person name="Ivanova N."/>
            <person name="Staley J."/>
            <person name="Richardson P."/>
        </authorList>
    </citation>
    <scope>NUCLEOTIDE SEQUENCE [LARGE SCALE GENOMIC DNA]</scope>
    <source>
        <strain evidence="10 11">37</strain>
    </source>
</reference>
<evidence type="ECO:0000313" key="10">
    <source>
        <dbReference type="EMBL" id="ABM05011.1"/>
    </source>
</evidence>
<dbReference type="AlphaFoldDB" id="A1SZU6"/>
<dbReference type="GO" id="GO:0008270">
    <property type="term" value="F:zinc ion binding"/>
    <property type="evidence" value="ECO:0007669"/>
    <property type="project" value="UniProtKB-UniRule"/>
</dbReference>
<dbReference type="Gene3D" id="3.40.140.10">
    <property type="entry name" value="Cytidine Deaminase, domain 2"/>
    <property type="match status" value="1"/>
</dbReference>
<dbReference type="EC" id="3.5.4.33" evidence="8"/>
<dbReference type="HAMAP" id="MF_00972">
    <property type="entry name" value="tRNA_aden_deaminase"/>
    <property type="match status" value="1"/>
</dbReference>
<feature type="binding site" evidence="8">
    <location>
        <position position="96"/>
    </location>
    <ligand>
        <name>Zn(2+)</name>
        <dbReference type="ChEBI" id="CHEBI:29105"/>
        <note>catalytic</note>
    </ligand>
</feature>
<keyword evidence="3 8" id="KW-0819">tRNA processing</keyword>
<keyword evidence="5 8" id="KW-0378">Hydrolase</keyword>
<organism evidence="10 11">
    <name type="scientific">Psychromonas ingrahamii (strain DSM 17664 / CCUG 51855 / 37)</name>
    <dbReference type="NCBI Taxonomy" id="357804"/>
    <lineage>
        <taxon>Bacteria</taxon>
        <taxon>Pseudomonadati</taxon>
        <taxon>Pseudomonadota</taxon>
        <taxon>Gammaproteobacteria</taxon>
        <taxon>Alteromonadales</taxon>
        <taxon>Psychromonadaceae</taxon>
        <taxon>Psychromonas</taxon>
    </lineage>
</organism>
<dbReference type="HOGENOM" id="CLU_025810_3_0_6"/>
<proteinExistence type="inferred from homology"/>
<dbReference type="PROSITE" id="PS51747">
    <property type="entry name" value="CYT_DCMP_DEAMINASES_2"/>
    <property type="match status" value="1"/>
</dbReference>
<dbReference type="PANTHER" id="PTHR11079:SF202">
    <property type="entry name" value="TRNA-SPECIFIC ADENOSINE DEAMINASE"/>
    <property type="match status" value="1"/>
</dbReference>
<dbReference type="GO" id="GO:0002100">
    <property type="term" value="P:tRNA wobble adenosine to inosine editing"/>
    <property type="evidence" value="ECO:0007669"/>
    <property type="project" value="UniProtKB-UniRule"/>
</dbReference>
<protein>
    <recommendedName>
        <fullName evidence="8">tRNA-specific adenosine deaminase</fullName>
        <ecNumber evidence="8">3.5.4.33</ecNumber>
    </recommendedName>
</protein>
<dbReference type="NCBIfam" id="NF008113">
    <property type="entry name" value="PRK10860.1"/>
    <property type="match status" value="1"/>
</dbReference>
<dbReference type="EMBL" id="CP000510">
    <property type="protein sequence ID" value="ABM05011.1"/>
    <property type="molecule type" value="Genomic_DNA"/>
</dbReference>
<keyword evidence="4 8" id="KW-0479">Metal-binding</keyword>
<dbReference type="KEGG" id="pin:Ping_3324"/>
<dbReference type="InterPro" id="IPR002125">
    <property type="entry name" value="CMP_dCMP_dom"/>
</dbReference>
<evidence type="ECO:0000256" key="3">
    <source>
        <dbReference type="ARBA" id="ARBA00022694"/>
    </source>
</evidence>
<evidence type="ECO:0000256" key="1">
    <source>
        <dbReference type="ARBA" id="ARBA00010669"/>
    </source>
</evidence>